<dbReference type="SUPFAM" id="SSF56219">
    <property type="entry name" value="DNase I-like"/>
    <property type="match status" value="1"/>
</dbReference>
<evidence type="ECO:0000256" key="10">
    <source>
        <dbReference type="ARBA" id="ARBA00023242"/>
    </source>
</evidence>
<dbReference type="GO" id="GO:0003697">
    <property type="term" value="F:single-stranded DNA binding"/>
    <property type="evidence" value="ECO:0007669"/>
    <property type="project" value="TreeGrafter"/>
</dbReference>
<organism evidence="13 14">
    <name type="scientific">Dermatophagoides farinae</name>
    <name type="common">American house dust mite</name>
    <dbReference type="NCBI Taxonomy" id="6954"/>
    <lineage>
        <taxon>Eukaryota</taxon>
        <taxon>Metazoa</taxon>
        <taxon>Ecdysozoa</taxon>
        <taxon>Arthropoda</taxon>
        <taxon>Chelicerata</taxon>
        <taxon>Arachnida</taxon>
        <taxon>Acari</taxon>
        <taxon>Acariformes</taxon>
        <taxon>Sarcoptiformes</taxon>
        <taxon>Astigmata</taxon>
        <taxon>Psoroptidia</taxon>
        <taxon>Analgoidea</taxon>
        <taxon>Pyroglyphidae</taxon>
        <taxon>Dermatophagoidinae</taxon>
        <taxon>Dermatophagoides</taxon>
    </lineage>
</organism>
<keyword evidence="4" id="KW-0540">Nuclease</keyword>
<evidence type="ECO:0000256" key="6">
    <source>
        <dbReference type="ARBA" id="ARBA00022763"/>
    </source>
</evidence>
<dbReference type="SUPFAM" id="SSF46934">
    <property type="entry name" value="UBA-like"/>
    <property type="match status" value="2"/>
</dbReference>
<evidence type="ECO:0000256" key="4">
    <source>
        <dbReference type="ARBA" id="ARBA00022722"/>
    </source>
</evidence>
<dbReference type="InterPro" id="IPR005135">
    <property type="entry name" value="Endo/exonuclease/phosphatase"/>
</dbReference>
<evidence type="ECO:0000256" key="11">
    <source>
        <dbReference type="SAM" id="MobiDB-lite"/>
    </source>
</evidence>
<proteinExistence type="predicted"/>
<evidence type="ECO:0000259" key="12">
    <source>
        <dbReference type="Pfam" id="PF03372"/>
    </source>
</evidence>
<evidence type="ECO:0000256" key="1">
    <source>
        <dbReference type="ARBA" id="ARBA00001936"/>
    </source>
</evidence>
<dbReference type="EMBL" id="ASGP02000003">
    <property type="protein sequence ID" value="KAH9518080.1"/>
    <property type="molecule type" value="Genomic_DNA"/>
</dbReference>
<dbReference type="InterPro" id="IPR036691">
    <property type="entry name" value="Endo/exonu/phosph_ase_sf"/>
</dbReference>
<dbReference type="InterPro" id="IPR051547">
    <property type="entry name" value="TDP2-like"/>
</dbReference>
<evidence type="ECO:0000313" key="13">
    <source>
        <dbReference type="EMBL" id="KAH9518080.1"/>
    </source>
</evidence>
<feature type="compositionally biased region" description="Basic and acidic residues" evidence="11">
    <location>
        <begin position="65"/>
        <end position="76"/>
    </location>
</feature>
<dbReference type="GO" id="GO:0016605">
    <property type="term" value="C:PML body"/>
    <property type="evidence" value="ECO:0007669"/>
    <property type="project" value="UniProtKB-SubCell"/>
</dbReference>
<feature type="domain" description="Endonuclease/exonuclease/phosphatase" evidence="12">
    <location>
        <begin position="170"/>
        <end position="429"/>
    </location>
</feature>
<accession>A0A922L5Q3</accession>
<keyword evidence="5" id="KW-0479">Metal-binding</keyword>
<comment type="subcellular location">
    <subcellularLocation>
        <location evidence="3">Nucleus</location>
        <location evidence="3">PML body</location>
    </subcellularLocation>
</comment>
<keyword evidence="14" id="KW-1185">Reference proteome</keyword>
<dbReference type="InterPro" id="IPR009060">
    <property type="entry name" value="UBA-like_sf"/>
</dbReference>
<reference evidence="13" key="2">
    <citation type="journal article" date="2022" name="Res Sq">
        <title>Comparative Genomics Reveals Insights into the Divergent Evolution of Astigmatic Mites and Household Pest Adaptations.</title>
        <authorList>
            <person name="Xiong Q."/>
            <person name="Wan A.T.-Y."/>
            <person name="Liu X.-Y."/>
            <person name="Fung C.S.-H."/>
            <person name="Xiao X."/>
            <person name="Malainual N."/>
            <person name="Hou J."/>
            <person name="Wang L."/>
            <person name="Wang M."/>
            <person name="Yang K."/>
            <person name="Cui Y."/>
            <person name="Leung E."/>
            <person name="Nong W."/>
            <person name="Shin S.-K."/>
            <person name="Au S."/>
            <person name="Jeong K.Y."/>
            <person name="Chew F.T."/>
            <person name="Hui J."/>
            <person name="Leung T.F."/>
            <person name="Tungtrongchitr A."/>
            <person name="Zhong N."/>
            <person name="Liu Z."/>
            <person name="Tsui S."/>
        </authorList>
    </citation>
    <scope>NUCLEOTIDE SEQUENCE</scope>
    <source>
        <strain evidence="13">Derf</strain>
        <tissue evidence="13">Whole organism</tissue>
    </source>
</reference>
<name>A0A922L5Q3_DERFA</name>
<evidence type="ECO:0000256" key="2">
    <source>
        <dbReference type="ARBA" id="ARBA00001946"/>
    </source>
</evidence>
<dbReference type="GO" id="GO:0004518">
    <property type="term" value="F:nuclease activity"/>
    <property type="evidence" value="ECO:0007669"/>
    <property type="project" value="UniProtKB-KW"/>
</dbReference>
<evidence type="ECO:0000256" key="9">
    <source>
        <dbReference type="ARBA" id="ARBA00023204"/>
    </source>
</evidence>
<evidence type="ECO:0000313" key="14">
    <source>
        <dbReference type="Proteomes" id="UP000790347"/>
    </source>
</evidence>
<dbReference type="Gene3D" id="3.60.10.10">
    <property type="entry name" value="Endonuclease/exonuclease/phosphatase"/>
    <property type="match status" value="1"/>
</dbReference>
<dbReference type="Pfam" id="PF03372">
    <property type="entry name" value="Exo_endo_phos"/>
    <property type="match status" value="1"/>
</dbReference>
<evidence type="ECO:0000256" key="8">
    <source>
        <dbReference type="ARBA" id="ARBA00022842"/>
    </source>
</evidence>
<dbReference type="GO" id="GO:0046872">
    <property type="term" value="F:metal ion binding"/>
    <property type="evidence" value="ECO:0007669"/>
    <property type="project" value="UniProtKB-KW"/>
</dbReference>
<dbReference type="PANTHER" id="PTHR15822:SF4">
    <property type="entry name" value="TYROSYL-DNA PHOSPHODIESTERASE 2"/>
    <property type="match status" value="1"/>
</dbReference>
<reference evidence="13" key="1">
    <citation type="submission" date="2013-05" db="EMBL/GenBank/DDBJ databases">
        <authorList>
            <person name="Yim A.K.Y."/>
            <person name="Chan T.F."/>
            <person name="Ji K.M."/>
            <person name="Liu X.Y."/>
            <person name="Zhou J.W."/>
            <person name="Li R.Q."/>
            <person name="Yang K.Y."/>
            <person name="Li J."/>
            <person name="Li M."/>
            <person name="Law P.T.W."/>
            <person name="Wu Y.L."/>
            <person name="Cai Z.L."/>
            <person name="Qin H."/>
            <person name="Bao Y."/>
            <person name="Leung R.K.K."/>
            <person name="Ng P.K.S."/>
            <person name="Zou J."/>
            <person name="Zhong X.J."/>
            <person name="Ran P.X."/>
            <person name="Zhong N.S."/>
            <person name="Liu Z.G."/>
            <person name="Tsui S.K.W."/>
        </authorList>
    </citation>
    <scope>NUCLEOTIDE SEQUENCE</scope>
    <source>
        <strain evidence="13">Derf</strain>
        <tissue evidence="13">Whole organism</tissue>
    </source>
</reference>
<feature type="region of interest" description="Disordered" evidence="11">
    <location>
        <begin position="55"/>
        <end position="76"/>
    </location>
</feature>
<evidence type="ECO:0000256" key="3">
    <source>
        <dbReference type="ARBA" id="ARBA00004322"/>
    </source>
</evidence>
<keyword evidence="10" id="KW-0539">Nucleus</keyword>
<dbReference type="PANTHER" id="PTHR15822">
    <property type="entry name" value="TRAF AND TNF RECEPTOR-ASSOCIATED PROTEIN"/>
    <property type="match status" value="1"/>
</dbReference>
<dbReference type="AlphaFoldDB" id="A0A922L5Q3"/>
<keyword evidence="7" id="KW-0378">Hydrolase</keyword>
<dbReference type="Proteomes" id="UP000790347">
    <property type="component" value="Unassembled WGS sequence"/>
</dbReference>
<dbReference type="GO" id="GO:0006302">
    <property type="term" value="P:double-strand break repair"/>
    <property type="evidence" value="ECO:0007669"/>
    <property type="project" value="TreeGrafter"/>
</dbReference>
<dbReference type="GO" id="GO:0005737">
    <property type="term" value="C:cytoplasm"/>
    <property type="evidence" value="ECO:0007669"/>
    <property type="project" value="TreeGrafter"/>
</dbReference>
<keyword evidence="6" id="KW-0227">DNA damage</keyword>
<keyword evidence="9" id="KW-0234">DNA repair</keyword>
<gene>
    <name evidence="13" type="primary">TDP2_1</name>
    <name evidence="13" type="ORF">DERF_008682</name>
</gene>
<feature type="region of interest" description="Disordered" evidence="11">
    <location>
        <begin position="126"/>
        <end position="160"/>
    </location>
</feature>
<comment type="caution">
    <text evidence="13">The sequence shown here is derived from an EMBL/GenBank/DDBJ whole genome shotgun (WGS) entry which is preliminary data.</text>
</comment>
<dbReference type="CDD" id="cd09080">
    <property type="entry name" value="TDP2"/>
    <property type="match status" value="1"/>
</dbReference>
<comment type="cofactor">
    <cofactor evidence="1">
        <name>Mn(2+)</name>
        <dbReference type="ChEBI" id="CHEBI:29035"/>
    </cofactor>
</comment>
<dbReference type="Pfam" id="PF14555">
    <property type="entry name" value="UBA_4"/>
    <property type="match status" value="2"/>
</dbReference>
<dbReference type="GO" id="GO:0070260">
    <property type="term" value="F:5'-tyrosyl-DNA phosphodiesterase activity"/>
    <property type="evidence" value="ECO:0007669"/>
    <property type="project" value="TreeGrafter"/>
</dbReference>
<evidence type="ECO:0000256" key="5">
    <source>
        <dbReference type="ARBA" id="ARBA00022723"/>
    </source>
</evidence>
<sequence length="443" mass="52336">MDNQQKLIDEFMTVTEGDNQTAQEYLKKHSWKVVEAINDYFEWMINEEYCRNEKQQEEQEYNDEPDQKKAKVQHDDDRQKLIDEFMAVTEGDNQTAQEYLKKHSWKVVEAINDYFEWMHEEYCRNEKQQEEQEQESNDESVQKKAKVQQEDDDDDDDGNRNQQLRLFRHITYNIDSLNEQNLKIRIKAICKIIMDEKATIVFLQEVRNESEQIIRKNLSNHFEMFSGFIAHSTDYYTMTLVAKKSWIQIDNGQQIINFKDTRMGRNILRTDITIDNAKLCLLNTHLESTKEFSAIRQQQLAHLLRMFDSIDKQHTIIAAGDFNLRDKELAAIGGLPSNVQDAWLATGRRREVQYTWDMLRNDNLRYNDDDESGRQSSSGGDGQRQFKPRMRFDRVFVRCSVPSSQIDLVHFGLIGLQRLKPHVCFPSDHWGVITSYQIYPNSS</sequence>
<keyword evidence="8" id="KW-0460">Magnesium</keyword>
<comment type="cofactor">
    <cofactor evidence="2">
        <name>Mg(2+)</name>
        <dbReference type="ChEBI" id="CHEBI:18420"/>
    </cofactor>
</comment>
<dbReference type="Gene3D" id="1.10.8.10">
    <property type="entry name" value="DNA helicase RuvA subunit, C-terminal domain"/>
    <property type="match status" value="2"/>
</dbReference>
<evidence type="ECO:0000256" key="7">
    <source>
        <dbReference type="ARBA" id="ARBA00022801"/>
    </source>
</evidence>
<protein>
    <submittedName>
        <fullName evidence="13">Tyrosyl-DNA phosphodiesterase 2</fullName>
    </submittedName>
</protein>